<protein>
    <submittedName>
        <fullName evidence="7">Energy-coupling factor transporter transmembrane protein EcfT</fullName>
    </submittedName>
</protein>
<evidence type="ECO:0000256" key="4">
    <source>
        <dbReference type="ARBA" id="ARBA00022989"/>
    </source>
</evidence>
<organism evidence="7 8">
    <name type="scientific">Faecalicatena fissicatena</name>
    <dbReference type="NCBI Taxonomy" id="290055"/>
    <lineage>
        <taxon>Bacteria</taxon>
        <taxon>Bacillati</taxon>
        <taxon>Bacillota</taxon>
        <taxon>Clostridia</taxon>
        <taxon>Lachnospirales</taxon>
        <taxon>Lachnospiraceae</taxon>
        <taxon>Faecalicatena</taxon>
    </lineage>
</organism>
<reference evidence="7 8" key="1">
    <citation type="journal article" date="2021" name="Sci. Rep.">
        <title>The distribution of antibiotic resistance genes in chicken gut microbiota commensals.</title>
        <authorList>
            <person name="Juricova H."/>
            <person name="Matiasovicova J."/>
            <person name="Kubasova T."/>
            <person name="Cejkova D."/>
            <person name="Rychlik I."/>
        </authorList>
    </citation>
    <scope>NUCLEOTIDE SEQUENCE [LARGE SCALE GENOMIC DNA]</scope>
    <source>
        <strain evidence="7 8">An773</strain>
    </source>
</reference>
<feature type="transmembrane region" description="Helical" evidence="6">
    <location>
        <begin position="115"/>
        <end position="136"/>
    </location>
</feature>
<comment type="caution">
    <text evidence="7">The sequence shown here is derived from an EMBL/GenBank/DDBJ whole genome shotgun (WGS) entry which is preliminary data.</text>
</comment>
<keyword evidence="3 6" id="KW-0812">Transmembrane</keyword>
<evidence type="ECO:0000256" key="5">
    <source>
        <dbReference type="ARBA" id="ARBA00023136"/>
    </source>
</evidence>
<feature type="transmembrane region" description="Helical" evidence="6">
    <location>
        <begin position="247"/>
        <end position="265"/>
    </location>
</feature>
<evidence type="ECO:0000256" key="6">
    <source>
        <dbReference type="SAM" id="Phobius"/>
    </source>
</evidence>
<evidence type="ECO:0000256" key="2">
    <source>
        <dbReference type="ARBA" id="ARBA00022475"/>
    </source>
</evidence>
<feature type="transmembrane region" description="Helical" evidence="6">
    <location>
        <begin position="36"/>
        <end position="63"/>
    </location>
</feature>
<feature type="transmembrane region" description="Helical" evidence="6">
    <location>
        <begin position="75"/>
        <end position="95"/>
    </location>
</feature>
<evidence type="ECO:0000313" key="8">
    <source>
        <dbReference type="Proteomes" id="UP000716906"/>
    </source>
</evidence>
<dbReference type="EMBL" id="JACLYY010000011">
    <property type="protein sequence ID" value="MBM6738729.1"/>
    <property type="molecule type" value="Genomic_DNA"/>
</dbReference>
<dbReference type="Pfam" id="PF02361">
    <property type="entry name" value="CbiQ"/>
    <property type="match status" value="1"/>
</dbReference>
<dbReference type="RefSeq" id="WP_205156200.1">
    <property type="nucleotide sequence ID" value="NZ_JACLYY010000011.1"/>
</dbReference>
<evidence type="ECO:0000313" key="7">
    <source>
        <dbReference type="EMBL" id="MBM6738729.1"/>
    </source>
</evidence>
<keyword evidence="2" id="KW-1003">Cell membrane</keyword>
<gene>
    <name evidence="7" type="ORF">H7U36_11580</name>
</gene>
<dbReference type="Proteomes" id="UP000716906">
    <property type="component" value="Unassembled WGS sequence"/>
</dbReference>
<accession>A0ABS2EAQ0</accession>
<comment type="subcellular location">
    <subcellularLocation>
        <location evidence="1">Membrane</location>
        <topology evidence="1">Multi-pass membrane protein</topology>
    </subcellularLocation>
</comment>
<dbReference type="PANTHER" id="PTHR34857">
    <property type="entry name" value="SLL0384 PROTEIN"/>
    <property type="match status" value="1"/>
</dbReference>
<sequence length="270" mass="30618">MGRDIELREYYRKKYLSYQNRGNFVQDMNPLIKLNVFFALAILGVLISDWRIQLSICLVYYVIAMAGRKLKSFALLYSGVGITFFVFLVIVRQLSVEGSHVMFSILGWKWTWEGLQNAISMTLSLWVFSGAIILFFDLTEIRDLMYSLEMKGMSHVTSYVILASLQTIVDLKRTSQTIMDSQRARGVETEGNILVRVRALIPVLSPLFLSALASTEEKAVSMDARAFSVERAHTFLRELRPTPKYEVVIAVLVDICLAAVILLKITGRIG</sequence>
<evidence type="ECO:0000256" key="1">
    <source>
        <dbReference type="ARBA" id="ARBA00004141"/>
    </source>
</evidence>
<name>A0ABS2EAQ0_9FIRM</name>
<dbReference type="InterPro" id="IPR003339">
    <property type="entry name" value="ABC/ECF_trnsptr_transmembrane"/>
</dbReference>
<proteinExistence type="predicted"/>
<dbReference type="CDD" id="cd16914">
    <property type="entry name" value="EcfT"/>
    <property type="match status" value="1"/>
</dbReference>
<keyword evidence="5 6" id="KW-0472">Membrane</keyword>
<dbReference type="PANTHER" id="PTHR34857:SF2">
    <property type="entry name" value="SLL0384 PROTEIN"/>
    <property type="match status" value="1"/>
</dbReference>
<dbReference type="InterPro" id="IPR051611">
    <property type="entry name" value="ECF_transporter_component"/>
</dbReference>
<evidence type="ECO:0000256" key="3">
    <source>
        <dbReference type="ARBA" id="ARBA00022692"/>
    </source>
</evidence>
<keyword evidence="8" id="KW-1185">Reference proteome</keyword>
<keyword evidence="4 6" id="KW-1133">Transmembrane helix</keyword>